<dbReference type="EMBL" id="FRCS01000036">
    <property type="protein sequence ID" value="SHN48188.1"/>
    <property type="molecule type" value="Genomic_DNA"/>
</dbReference>
<dbReference type="RefSeq" id="WP_073266745.1">
    <property type="nucleotide sequence ID" value="NZ_FRCS01000036.1"/>
</dbReference>
<dbReference type="AlphaFoldDB" id="A0A1M7RQ63"/>
<sequence>MARARATSLSDDGALVAAAIVDDRPPALPYCHTDPTSATPALVGSDGYAWLAPALADLVDLVKPAAVRCQVHGVRMHLDGVPLLYCCPRCDVDVPPAGAVAA</sequence>
<reference evidence="1 2" key="1">
    <citation type="submission" date="2016-11" db="EMBL/GenBank/DDBJ databases">
        <authorList>
            <person name="Jaros S."/>
            <person name="Januszkiewicz K."/>
            <person name="Wedrychowicz H."/>
        </authorList>
    </citation>
    <scope>NUCLEOTIDE SEQUENCE [LARGE SCALE GENOMIC DNA]</scope>
    <source>
        <strain evidence="1 2">DSM 46144</strain>
    </source>
</reference>
<evidence type="ECO:0000313" key="1">
    <source>
        <dbReference type="EMBL" id="SHN48188.1"/>
    </source>
</evidence>
<dbReference type="STRING" id="134849.SAMN05443668_1366"/>
<accession>A0A1M7RQ63</accession>
<name>A0A1M7RQ63_9ACTN</name>
<keyword evidence="2" id="KW-1185">Reference proteome</keyword>
<proteinExistence type="predicted"/>
<protein>
    <submittedName>
        <fullName evidence="1">Uncharacterized protein</fullName>
    </submittedName>
</protein>
<gene>
    <name evidence="1" type="ORF">SAMN05443668_1366</name>
</gene>
<organism evidence="1 2">
    <name type="scientific">Cryptosporangium aurantiacum</name>
    <dbReference type="NCBI Taxonomy" id="134849"/>
    <lineage>
        <taxon>Bacteria</taxon>
        <taxon>Bacillati</taxon>
        <taxon>Actinomycetota</taxon>
        <taxon>Actinomycetes</taxon>
        <taxon>Cryptosporangiales</taxon>
        <taxon>Cryptosporangiaceae</taxon>
        <taxon>Cryptosporangium</taxon>
    </lineage>
</organism>
<dbReference type="Proteomes" id="UP000184440">
    <property type="component" value="Unassembled WGS sequence"/>
</dbReference>
<evidence type="ECO:0000313" key="2">
    <source>
        <dbReference type="Proteomes" id="UP000184440"/>
    </source>
</evidence>